<organism evidence="3 4">
    <name type="scientific">Arthrobacter gallicola</name>
    <dbReference type="NCBI Taxonomy" id="2762225"/>
    <lineage>
        <taxon>Bacteria</taxon>
        <taxon>Bacillati</taxon>
        <taxon>Actinomycetota</taxon>
        <taxon>Actinomycetes</taxon>
        <taxon>Micrococcales</taxon>
        <taxon>Micrococcaceae</taxon>
        <taxon>Arthrobacter</taxon>
    </lineage>
</organism>
<dbReference type="Pfam" id="PF03009">
    <property type="entry name" value="GDPD"/>
    <property type="match status" value="1"/>
</dbReference>
<dbReference type="SUPFAM" id="SSF51695">
    <property type="entry name" value="PLC-like phosphodiesterases"/>
    <property type="match status" value="1"/>
</dbReference>
<gene>
    <name evidence="3" type="ORF">H9639_01675</name>
</gene>
<dbReference type="InterPro" id="IPR017946">
    <property type="entry name" value="PLC-like_Pdiesterase_TIM-brl"/>
</dbReference>
<reference evidence="3 4" key="1">
    <citation type="submission" date="2020-08" db="EMBL/GenBank/DDBJ databases">
        <title>A Genomic Blueprint of the Chicken Gut Microbiome.</title>
        <authorList>
            <person name="Gilroy R."/>
            <person name="Ravi A."/>
            <person name="Getino M."/>
            <person name="Pursley I."/>
            <person name="Horton D.L."/>
            <person name="Alikhan N.-F."/>
            <person name="Baker D."/>
            <person name="Gharbi K."/>
            <person name="Hall N."/>
            <person name="Watson M."/>
            <person name="Adriaenssens E.M."/>
            <person name="Foster-Nyarko E."/>
            <person name="Jarju S."/>
            <person name="Secka A."/>
            <person name="Antonio M."/>
            <person name="Oren A."/>
            <person name="Chaudhuri R."/>
            <person name="La Ragione R.M."/>
            <person name="Hildebrand F."/>
            <person name="Pallen M.J."/>
        </authorList>
    </citation>
    <scope>NUCLEOTIDE SEQUENCE [LARGE SCALE GENOMIC DNA]</scope>
    <source>
        <strain evidence="3 4">Sa2CUA1</strain>
    </source>
</reference>
<protein>
    <submittedName>
        <fullName evidence="3">Glycerophosphoryl diester phosphodiesterase membrane domain-containing protein</fullName>
    </submittedName>
</protein>
<feature type="transmembrane region" description="Helical" evidence="1">
    <location>
        <begin position="241"/>
        <end position="269"/>
    </location>
</feature>
<name>A0ABR8UNR1_9MICC</name>
<feature type="transmembrane region" description="Helical" evidence="1">
    <location>
        <begin position="95"/>
        <end position="121"/>
    </location>
</feature>
<feature type="domain" description="GP-PDE" evidence="2">
    <location>
        <begin position="382"/>
        <end position="611"/>
    </location>
</feature>
<accession>A0ABR8UNR1</accession>
<dbReference type="PANTHER" id="PTHR46211">
    <property type="entry name" value="GLYCEROPHOSPHORYL DIESTER PHOSPHODIESTERASE"/>
    <property type="match status" value="1"/>
</dbReference>
<keyword evidence="4" id="KW-1185">Reference proteome</keyword>
<evidence type="ECO:0000313" key="3">
    <source>
        <dbReference type="EMBL" id="MBD7994007.1"/>
    </source>
</evidence>
<feature type="transmembrane region" description="Helical" evidence="1">
    <location>
        <begin position="153"/>
        <end position="173"/>
    </location>
</feature>
<dbReference type="PANTHER" id="PTHR46211:SF8">
    <property type="entry name" value="PHOSPHODIESTERASE"/>
    <property type="match status" value="1"/>
</dbReference>
<feature type="transmembrane region" description="Helical" evidence="1">
    <location>
        <begin position="352"/>
        <end position="372"/>
    </location>
</feature>
<dbReference type="InterPro" id="IPR018476">
    <property type="entry name" value="GlyceroP-diester-Pdiesterase_M"/>
</dbReference>
<feature type="transmembrane region" description="Helical" evidence="1">
    <location>
        <begin position="46"/>
        <end position="68"/>
    </location>
</feature>
<evidence type="ECO:0000313" key="4">
    <source>
        <dbReference type="Proteomes" id="UP000609874"/>
    </source>
</evidence>
<dbReference type="Gene3D" id="3.20.20.190">
    <property type="entry name" value="Phosphatidylinositol (PI) phosphodiesterase"/>
    <property type="match status" value="1"/>
</dbReference>
<proteinExistence type="predicted"/>
<dbReference type="PROSITE" id="PS51704">
    <property type="entry name" value="GP_PDE"/>
    <property type="match status" value="1"/>
</dbReference>
<comment type="caution">
    <text evidence="3">The sequence shown here is derived from an EMBL/GenBank/DDBJ whole genome shotgun (WGS) entry which is preliminary data.</text>
</comment>
<keyword evidence="1" id="KW-0472">Membrane</keyword>
<dbReference type="Pfam" id="PF10110">
    <property type="entry name" value="GPDPase_memb"/>
    <property type="match status" value="1"/>
</dbReference>
<dbReference type="RefSeq" id="WP_191806402.1">
    <property type="nucleotide sequence ID" value="NZ_JACSQD010000001.1"/>
</dbReference>
<evidence type="ECO:0000259" key="2">
    <source>
        <dbReference type="PROSITE" id="PS51704"/>
    </source>
</evidence>
<keyword evidence="1" id="KW-1133">Transmembrane helix</keyword>
<sequence>MVRFPLLDRTVRTPQALPGELRVRTLIPGLLGAGWRTLRTGGWRLLALYAATQALLLVLFSPLIRWMFTEALAAAGLHAVDSAALTSIMGNGGSAAWIAGLCLLAIVGVGGQLTLLVLAAARVRAGLSLQPAALVRDLGSVLRRAPRLSSLPLVWYLFLVLPLAQAGFFSVLTHSIAVPNFVTGELLKSTPGLVAYVLFLLVIGTLGTRFSLALPIFALGRVSGSRAMRLSWLVTRRTDPALLAAGAAAAAAAFVGGGVLVAGALLPVLAVDLAAPGLASVTAAFTLGAAQVGGVIIAGSFVMFLAAMLIELTVRSLPLLPQDLTLSYSPERAGRSSETTATLPERSRRGRALLTVVVVVPALALGGLNIPVMEGLQQVPQTLVLAHRGFSDGGVENTVSGLAAAAEANADLVEMDVMQTADGGFVVMHDASLSRLAGREESVKDLTLAELRAVTVSDQRGHRDTIPSLEEYIRAAQELGEPLLIELKMHGDETADYVPRLVSELESLDALQENIYHSLDKDKAEELKRLRPELYVGLTMGVAGLAAPDTTADFIVVEEASYTDAVRDSAWANGMEIYVWTVNGADGIRNMLRDNVDGIITDHPDTAVRDRAGMGPEEPMGSKLYDAVMRFVLIF</sequence>
<dbReference type="EMBL" id="JACSQD010000001">
    <property type="protein sequence ID" value="MBD7994007.1"/>
    <property type="molecule type" value="Genomic_DNA"/>
</dbReference>
<dbReference type="Proteomes" id="UP000609874">
    <property type="component" value="Unassembled WGS sequence"/>
</dbReference>
<keyword evidence="1" id="KW-0812">Transmembrane</keyword>
<feature type="transmembrane region" description="Helical" evidence="1">
    <location>
        <begin position="193"/>
        <end position="220"/>
    </location>
</feature>
<evidence type="ECO:0000256" key="1">
    <source>
        <dbReference type="SAM" id="Phobius"/>
    </source>
</evidence>
<feature type="transmembrane region" description="Helical" evidence="1">
    <location>
        <begin position="289"/>
        <end position="310"/>
    </location>
</feature>
<dbReference type="InterPro" id="IPR030395">
    <property type="entry name" value="GP_PDE_dom"/>
</dbReference>